<accession>A0A8X6SIB5</accession>
<comment type="caution">
    <text evidence="1">The sequence shown here is derived from an EMBL/GenBank/DDBJ whole genome shotgun (WGS) entry which is preliminary data.</text>
</comment>
<evidence type="ECO:0000313" key="1">
    <source>
        <dbReference type="EMBL" id="GFY09702.1"/>
    </source>
</evidence>
<name>A0A8X6SIB5_TRICX</name>
<evidence type="ECO:0000313" key="2">
    <source>
        <dbReference type="Proteomes" id="UP000887159"/>
    </source>
</evidence>
<dbReference type="AlphaFoldDB" id="A0A8X6SIB5"/>
<proteinExistence type="predicted"/>
<dbReference type="Proteomes" id="UP000887159">
    <property type="component" value="Unassembled WGS sequence"/>
</dbReference>
<reference evidence="1" key="1">
    <citation type="submission" date="2020-08" db="EMBL/GenBank/DDBJ databases">
        <title>Multicomponent nature underlies the extraordinary mechanical properties of spider dragline silk.</title>
        <authorList>
            <person name="Kono N."/>
            <person name="Nakamura H."/>
            <person name="Mori M."/>
            <person name="Yoshida Y."/>
            <person name="Ohtoshi R."/>
            <person name="Malay A.D."/>
            <person name="Moran D.A.P."/>
            <person name="Tomita M."/>
            <person name="Numata K."/>
            <person name="Arakawa K."/>
        </authorList>
    </citation>
    <scope>NUCLEOTIDE SEQUENCE</scope>
</reference>
<dbReference type="EMBL" id="BMAU01021292">
    <property type="protein sequence ID" value="GFY09702.1"/>
    <property type="molecule type" value="Genomic_DNA"/>
</dbReference>
<sequence length="132" mass="14923">MLNNVFRGVLYHSSWRCCESSRRDAGEGYRFLIECSKIYYNGSIPFRSSDYVGQGRCFTSSCSPNHDCTNLVAWISTLSSWKIPSPAGYKICIIGWTWSAKISLFFTPVIHPFRVTMGPAEKHDPYHGLTVG</sequence>
<keyword evidence="2" id="KW-1185">Reference proteome</keyword>
<organism evidence="1 2">
    <name type="scientific">Trichonephila clavipes</name>
    <name type="common">Golden silk orbweaver</name>
    <name type="synonym">Nephila clavipes</name>
    <dbReference type="NCBI Taxonomy" id="2585209"/>
    <lineage>
        <taxon>Eukaryota</taxon>
        <taxon>Metazoa</taxon>
        <taxon>Ecdysozoa</taxon>
        <taxon>Arthropoda</taxon>
        <taxon>Chelicerata</taxon>
        <taxon>Arachnida</taxon>
        <taxon>Araneae</taxon>
        <taxon>Araneomorphae</taxon>
        <taxon>Entelegynae</taxon>
        <taxon>Araneoidea</taxon>
        <taxon>Nephilidae</taxon>
        <taxon>Trichonephila</taxon>
    </lineage>
</organism>
<protein>
    <submittedName>
        <fullName evidence="1">Uncharacterized protein</fullName>
    </submittedName>
</protein>
<gene>
    <name evidence="1" type="ORF">TNCV_3696641</name>
</gene>